<sequence>MKDKEIKQKAIEADNLNFHDRTDDVIRNVPATKGVNEAVEAITSHIDKYDVPDELEENS</sequence>
<proteinExistence type="predicted"/>
<dbReference type="AlphaFoldDB" id="A0A2Z2KHN6"/>
<dbReference type="EMBL" id="CP021780">
    <property type="protein sequence ID" value="ASA21699.1"/>
    <property type="molecule type" value="Genomic_DNA"/>
</dbReference>
<reference evidence="1 2" key="1">
    <citation type="submission" date="2017-06" db="EMBL/GenBank/DDBJ databases">
        <title>Complete genome sequence of Paenibacillus donghaensis KCTC 13049T isolated from East Sea sediment, South Korea.</title>
        <authorList>
            <person name="Jung B.K."/>
            <person name="Hong S.-J."/>
            <person name="Shin J.-H."/>
        </authorList>
    </citation>
    <scope>NUCLEOTIDE SEQUENCE [LARGE SCALE GENOMIC DNA]</scope>
    <source>
        <strain evidence="1 2">KCTC 13049</strain>
    </source>
</reference>
<dbReference type="KEGG" id="pdh:B9T62_13535"/>
<dbReference type="Proteomes" id="UP000249890">
    <property type="component" value="Chromosome"/>
</dbReference>
<gene>
    <name evidence="1" type="ORF">B9T62_13535</name>
</gene>
<dbReference type="RefSeq" id="WP_087915708.1">
    <property type="nucleotide sequence ID" value="NZ_CP021780.1"/>
</dbReference>
<name>A0A2Z2KHN6_9BACL</name>
<evidence type="ECO:0000313" key="1">
    <source>
        <dbReference type="EMBL" id="ASA21699.1"/>
    </source>
</evidence>
<dbReference type="OrthoDB" id="2660834at2"/>
<organism evidence="1 2">
    <name type="scientific">Paenibacillus donghaensis</name>
    <dbReference type="NCBI Taxonomy" id="414771"/>
    <lineage>
        <taxon>Bacteria</taxon>
        <taxon>Bacillati</taxon>
        <taxon>Bacillota</taxon>
        <taxon>Bacilli</taxon>
        <taxon>Bacillales</taxon>
        <taxon>Paenibacillaceae</taxon>
        <taxon>Paenibacillus</taxon>
    </lineage>
</organism>
<evidence type="ECO:0000313" key="2">
    <source>
        <dbReference type="Proteomes" id="UP000249890"/>
    </source>
</evidence>
<keyword evidence="2" id="KW-1185">Reference proteome</keyword>
<protein>
    <submittedName>
        <fullName evidence="1">Uncharacterized protein</fullName>
    </submittedName>
</protein>
<accession>A0A2Z2KHN6</accession>